<dbReference type="EMBL" id="CP060711">
    <property type="protein sequence ID" value="QNN45206.1"/>
    <property type="molecule type" value="Genomic_DNA"/>
</dbReference>
<evidence type="ECO:0000313" key="3">
    <source>
        <dbReference type="EMBL" id="QNN45206.1"/>
    </source>
</evidence>
<dbReference type="Proteomes" id="UP000515977">
    <property type="component" value="Chromosome"/>
</dbReference>
<dbReference type="Gene3D" id="3.40.50.10540">
    <property type="entry name" value="Crotonobetainyl-coa:carnitine coa-transferase, domain 1"/>
    <property type="match status" value="1"/>
</dbReference>
<dbReference type="InterPro" id="IPR050483">
    <property type="entry name" value="CoA-transferase_III_domain"/>
</dbReference>
<keyword evidence="4" id="KW-1185">Reference proteome</keyword>
<organism evidence="3 4">
    <name type="scientific">Thermomonas brevis</name>
    <dbReference type="NCBI Taxonomy" id="215691"/>
    <lineage>
        <taxon>Bacteria</taxon>
        <taxon>Pseudomonadati</taxon>
        <taxon>Pseudomonadota</taxon>
        <taxon>Gammaproteobacteria</taxon>
        <taxon>Lysobacterales</taxon>
        <taxon>Lysobacteraceae</taxon>
        <taxon>Thermomonas</taxon>
    </lineage>
</organism>
<dbReference type="Gene3D" id="3.30.1540.10">
    <property type="entry name" value="formyl-coa transferase, domain 3"/>
    <property type="match status" value="1"/>
</dbReference>
<sequence length="422" mass="44634">MGEGFSRIGHSTVPPPRRTPSSQGAVLSSSNDAPLAGLKVVELARILAGPWIGQTLADLGADVVKVEAPEGDDTRRWGPPFVRNADGSEGDAAYFHACNRGKRSVVADLRSEEGRALVRDLAGDADVFIENFKVGALAKYGLDYASLHALNPRLVYCSITGFGQDGPYAARAGYDAMIQAMGGIMSLTGEPDGGPQKIGVAFADLFAAQHGVIAIQAALLQRARTGRGQHVDIALLDSMVGMLANQAMNYLVSGMSPTRMGTAHPNIVPYQAFAASDGALMLAVGNDAQFARLCDVLDVPQLANDPRFATNADRVRHRDVLVPLLADAFARSSRDDVLAKLEAQGVPAGPINSVAEVFDDPQVRHRGLRLDLDAPDVADGRIPGVRTPIRFSGAKLALDRPSPKLGAHTQEVTAALAKERIP</sequence>
<dbReference type="InterPro" id="IPR023606">
    <property type="entry name" value="CoA-Trfase_III_dom_1_sf"/>
</dbReference>
<dbReference type="PANTHER" id="PTHR48207">
    <property type="entry name" value="SUCCINATE--HYDROXYMETHYLGLUTARATE COA-TRANSFERASE"/>
    <property type="match status" value="1"/>
</dbReference>
<reference evidence="3 4" key="1">
    <citation type="submission" date="2020-08" db="EMBL/GenBank/DDBJ databases">
        <title>Genome sequence of Thermomonas brevis KACC 16975T.</title>
        <authorList>
            <person name="Hyun D.-W."/>
            <person name="Bae J.-W."/>
        </authorList>
    </citation>
    <scope>NUCLEOTIDE SEQUENCE [LARGE SCALE GENOMIC DNA]</scope>
    <source>
        <strain evidence="3 4">KACC 16975</strain>
    </source>
</reference>
<dbReference type="PANTHER" id="PTHR48207:SF3">
    <property type="entry name" value="SUCCINATE--HYDROXYMETHYLGLUTARATE COA-TRANSFERASE"/>
    <property type="match status" value="1"/>
</dbReference>
<dbReference type="AlphaFoldDB" id="A0A7G9QPD1"/>
<dbReference type="InterPro" id="IPR044855">
    <property type="entry name" value="CoA-Trfase_III_dom3_sf"/>
</dbReference>
<dbReference type="Pfam" id="PF02515">
    <property type="entry name" value="CoA_transf_3"/>
    <property type="match status" value="1"/>
</dbReference>
<evidence type="ECO:0000256" key="1">
    <source>
        <dbReference type="ARBA" id="ARBA00022679"/>
    </source>
</evidence>
<feature type="region of interest" description="Disordered" evidence="2">
    <location>
        <begin position="1"/>
        <end position="29"/>
    </location>
</feature>
<accession>A0A7G9QPD1</accession>
<proteinExistence type="predicted"/>
<name>A0A7G9QPD1_9GAMM</name>
<dbReference type="GO" id="GO:0008410">
    <property type="term" value="F:CoA-transferase activity"/>
    <property type="evidence" value="ECO:0007669"/>
    <property type="project" value="TreeGrafter"/>
</dbReference>
<dbReference type="SUPFAM" id="SSF89796">
    <property type="entry name" value="CoA-transferase family III (CaiB/BaiF)"/>
    <property type="match status" value="1"/>
</dbReference>
<evidence type="ECO:0000313" key="4">
    <source>
        <dbReference type="Proteomes" id="UP000515977"/>
    </source>
</evidence>
<gene>
    <name evidence="3" type="ORF">H9L17_08070</name>
</gene>
<dbReference type="InterPro" id="IPR003673">
    <property type="entry name" value="CoA-Trfase_fam_III"/>
</dbReference>
<dbReference type="KEGG" id="tbv:H9L17_08070"/>
<protein>
    <submittedName>
        <fullName evidence="3">CoA transferase</fullName>
    </submittedName>
</protein>
<keyword evidence="1 3" id="KW-0808">Transferase</keyword>
<evidence type="ECO:0000256" key="2">
    <source>
        <dbReference type="SAM" id="MobiDB-lite"/>
    </source>
</evidence>